<keyword evidence="13" id="KW-0460">Magnesium</keyword>
<evidence type="ECO:0000256" key="7">
    <source>
        <dbReference type="ARBA" id="ARBA00022490"/>
    </source>
</evidence>
<sequence>MRAPLSWIKEFAPIDRPVDEIVSALNQLGLEVEQVDVSGAEVSGVKVARVVKVMPHPDADRLVLVDLDTDQGGTRVVCGATNLVSGMMVPHAGVGAQLPGGLTLASRKIRGEVSDGMLCSSLELGFGEDARGILELDAKSTLGADVREMLLLDDVVFDLAITPNRPDAMCITGIARELAAFFDESFVIPKPRLVTESSAPDALSVSVEDPDRCPRYYAHRAEVTVGPSPSWIRSRLLKAGMRSINNVVDVTNYVLLERNQPLHAFDAQRLDGPGVVVRRAKSGETITTLDAVERHLNSSDLLICDHSGKPQALAGILGGLGAEVTESTTEIVLEAAYFERMGIARTSKRLKVRTESSSRFERGIDPDAVASSATRALELLVEVANGRVGANCVDVYPSPRKPEKITLRTDRVNQVLGTLLKPKDIEQALTPIEIKVKKNKKLSAFDCLIPSFRPDLTREIDLVEEVARCIGFSNIGRSVPRPQSQVGGLTPEQISRRVVADALVGIGFSEAITIPFVGPEALAKLSDYSAVGLRNSLREEEPFLRPSLVSGLLESLRLNWSRGLRLVRMFEVGAVFHSPLSEGEAPIETEKIGGVLSGTIKRRPVEDNRTLDGYDAVDAIRVIARALGLGVIKVASLPAGSGLVPMGVGYEITVEGQPWGLLSTLGAESGYDIPVFVFELDLSDVVLSARGTQDYEAPSPYPPTAIDLAFEIDDEVPAGLVSDTLLQASGDLVESVTLFDEYRSERLGAKRRSLAFTVQFRAPDRTLTDKEVGRWRAAGIEAVVNAFGATLRGVE</sequence>
<dbReference type="SMART" id="SM00896">
    <property type="entry name" value="FDX-ACB"/>
    <property type="match status" value="1"/>
</dbReference>
<dbReference type="Gene3D" id="3.30.56.10">
    <property type="match status" value="2"/>
</dbReference>
<dbReference type="HAMAP" id="MF_00283">
    <property type="entry name" value="Phe_tRNA_synth_beta1"/>
    <property type="match status" value="1"/>
</dbReference>
<keyword evidence="16" id="KW-0030">Aminoacyl-tRNA synthetase</keyword>
<comment type="catalytic activity">
    <reaction evidence="18">
        <text>tRNA(Phe) + L-phenylalanine + ATP = L-phenylalanyl-tRNA(Phe) + AMP + diphosphate + H(+)</text>
        <dbReference type="Rhea" id="RHEA:19413"/>
        <dbReference type="Rhea" id="RHEA-COMP:9668"/>
        <dbReference type="Rhea" id="RHEA-COMP:9699"/>
        <dbReference type="ChEBI" id="CHEBI:15378"/>
        <dbReference type="ChEBI" id="CHEBI:30616"/>
        <dbReference type="ChEBI" id="CHEBI:33019"/>
        <dbReference type="ChEBI" id="CHEBI:58095"/>
        <dbReference type="ChEBI" id="CHEBI:78442"/>
        <dbReference type="ChEBI" id="CHEBI:78531"/>
        <dbReference type="ChEBI" id="CHEBI:456215"/>
        <dbReference type="EC" id="6.1.1.20"/>
    </reaction>
</comment>
<dbReference type="InterPro" id="IPR020825">
    <property type="entry name" value="Phe-tRNA_synthase-like_B3/B4"/>
</dbReference>
<dbReference type="SUPFAM" id="SSF56037">
    <property type="entry name" value="PheT/TilS domain"/>
    <property type="match status" value="1"/>
</dbReference>
<dbReference type="PROSITE" id="PS51447">
    <property type="entry name" value="FDX_ACB"/>
    <property type="match status" value="1"/>
</dbReference>
<dbReference type="PROSITE" id="PS51483">
    <property type="entry name" value="B5"/>
    <property type="match status" value="1"/>
</dbReference>
<keyword evidence="14" id="KW-0694">RNA-binding</keyword>
<dbReference type="SMART" id="SM00873">
    <property type="entry name" value="B3_4"/>
    <property type="match status" value="1"/>
</dbReference>
<keyword evidence="7" id="KW-0963">Cytoplasm</keyword>
<evidence type="ECO:0000256" key="18">
    <source>
        <dbReference type="ARBA" id="ARBA00049255"/>
    </source>
</evidence>
<keyword evidence="10" id="KW-0479">Metal-binding</keyword>
<dbReference type="FunFam" id="3.50.40.10:FF:000001">
    <property type="entry name" value="Phenylalanine--tRNA ligase beta subunit"/>
    <property type="match status" value="1"/>
</dbReference>
<evidence type="ECO:0000256" key="4">
    <source>
        <dbReference type="ARBA" id="ARBA00011209"/>
    </source>
</evidence>
<keyword evidence="15" id="KW-0648">Protein biosynthesis</keyword>
<dbReference type="EMBL" id="CAFBOF010000012">
    <property type="protein sequence ID" value="CAB4975032.1"/>
    <property type="molecule type" value="Genomic_DNA"/>
</dbReference>
<dbReference type="InterPro" id="IPR033714">
    <property type="entry name" value="tRNA_bind_bactPheRS"/>
</dbReference>
<evidence type="ECO:0000256" key="8">
    <source>
        <dbReference type="ARBA" id="ARBA00022555"/>
    </source>
</evidence>
<feature type="domain" description="B5" evidence="21">
    <location>
        <begin position="400"/>
        <end position="477"/>
    </location>
</feature>
<evidence type="ECO:0000259" key="19">
    <source>
        <dbReference type="PROSITE" id="PS50886"/>
    </source>
</evidence>
<dbReference type="GO" id="GO:0009328">
    <property type="term" value="C:phenylalanine-tRNA ligase complex"/>
    <property type="evidence" value="ECO:0007669"/>
    <property type="project" value="TreeGrafter"/>
</dbReference>
<dbReference type="PANTHER" id="PTHR10947">
    <property type="entry name" value="PHENYLALANYL-TRNA SYNTHETASE BETA CHAIN AND LEUCINE-RICH REPEAT-CONTAINING PROTEIN 47"/>
    <property type="match status" value="1"/>
</dbReference>
<evidence type="ECO:0000313" key="22">
    <source>
        <dbReference type="EMBL" id="CAB4918579.1"/>
    </source>
</evidence>
<evidence type="ECO:0000256" key="15">
    <source>
        <dbReference type="ARBA" id="ARBA00022917"/>
    </source>
</evidence>
<protein>
    <recommendedName>
        <fullName evidence="6">Phenylalanine--tRNA ligase beta subunit</fullName>
        <ecNumber evidence="5">6.1.1.20</ecNumber>
    </recommendedName>
    <alternativeName>
        <fullName evidence="17">Phenylalanyl-tRNA synthetase beta subunit</fullName>
    </alternativeName>
</protein>
<dbReference type="InterPro" id="IPR005147">
    <property type="entry name" value="tRNA_synthase_B5-dom"/>
</dbReference>
<dbReference type="PROSITE" id="PS50886">
    <property type="entry name" value="TRBD"/>
    <property type="match status" value="1"/>
</dbReference>
<organism evidence="23">
    <name type="scientific">freshwater metagenome</name>
    <dbReference type="NCBI Taxonomy" id="449393"/>
    <lineage>
        <taxon>unclassified sequences</taxon>
        <taxon>metagenomes</taxon>
        <taxon>ecological metagenomes</taxon>
    </lineage>
</organism>
<reference evidence="23" key="1">
    <citation type="submission" date="2020-05" db="EMBL/GenBank/DDBJ databases">
        <authorList>
            <person name="Chiriac C."/>
            <person name="Salcher M."/>
            <person name="Ghai R."/>
            <person name="Kavagutti S V."/>
        </authorList>
    </citation>
    <scope>NUCLEOTIDE SEQUENCE</scope>
</reference>
<dbReference type="InterPro" id="IPR012340">
    <property type="entry name" value="NA-bd_OB-fold"/>
</dbReference>
<dbReference type="InterPro" id="IPR045864">
    <property type="entry name" value="aa-tRNA-synth_II/BPL/LPL"/>
</dbReference>
<keyword evidence="11" id="KW-0547">Nucleotide-binding</keyword>
<dbReference type="Gene3D" id="3.50.40.10">
    <property type="entry name" value="Phenylalanyl-trna Synthetase, Chain B, domain 3"/>
    <property type="match status" value="1"/>
</dbReference>
<feature type="domain" description="TRNA-binding" evidence="19">
    <location>
        <begin position="39"/>
        <end position="147"/>
    </location>
</feature>
<dbReference type="Pfam" id="PF03483">
    <property type="entry name" value="B3_4"/>
    <property type="match status" value="1"/>
</dbReference>
<evidence type="ECO:0000256" key="17">
    <source>
        <dbReference type="ARBA" id="ARBA00033189"/>
    </source>
</evidence>
<dbReference type="InterPro" id="IPR005146">
    <property type="entry name" value="B3/B4_tRNA-bd"/>
</dbReference>
<proteinExistence type="inferred from homology"/>
<dbReference type="GO" id="GO:0000287">
    <property type="term" value="F:magnesium ion binding"/>
    <property type="evidence" value="ECO:0007669"/>
    <property type="project" value="InterPro"/>
</dbReference>
<comment type="similarity">
    <text evidence="3">Belongs to the phenylalanyl-tRNA synthetase beta subunit family. Type 1 subfamily.</text>
</comment>
<evidence type="ECO:0000259" key="21">
    <source>
        <dbReference type="PROSITE" id="PS51483"/>
    </source>
</evidence>
<evidence type="ECO:0000256" key="3">
    <source>
        <dbReference type="ARBA" id="ARBA00008653"/>
    </source>
</evidence>
<dbReference type="SUPFAM" id="SSF46955">
    <property type="entry name" value="Putative DNA-binding domain"/>
    <property type="match status" value="1"/>
</dbReference>
<evidence type="ECO:0000256" key="10">
    <source>
        <dbReference type="ARBA" id="ARBA00022723"/>
    </source>
</evidence>
<evidence type="ECO:0000256" key="1">
    <source>
        <dbReference type="ARBA" id="ARBA00001946"/>
    </source>
</evidence>
<evidence type="ECO:0000313" key="24">
    <source>
        <dbReference type="EMBL" id="CAB5031040.1"/>
    </source>
</evidence>
<dbReference type="EMBL" id="CAFBMM010000124">
    <property type="protein sequence ID" value="CAB4918579.1"/>
    <property type="molecule type" value="Genomic_DNA"/>
</dbReference>
<feature type="domain" description="FDX-ACB" evidence="20">
    <location>
        <begin position="699"/>
        <end position="792"/>
    </location>
</feature>
<dbReference type="InterPro" id="IPR005121">
    <property type="entry name" value="Fdx_antiC-bd"/>
</dbReference>
<dbReference type="NCBIfam" id="TIGR00472">
    <property type="entry name" value="pheT_bact"/>
    <property type="match status" value="1"/>
</dbReference>
<dbReference type="EC" id="6.1.1.20" evidence="5"/>
<evidence type="ECO:0000256" key="12">
    <source>
        <dbReference type="ARBA" id="ARBA00022840"/>
    </source>
</evidence>
<dbReference type="InterPro" id="IPR004532">
    <property type="entry name" value="Phe-tRNA-ligase_IIc_bsu_bact"/>
</dbReference>
<evidence type="ECO:0000256" key="11">
    <source>
        <dbReference type="ARBA" id="ARBA00022741"/>
    </source>
</evidence>
<evidence type="ECO:0000313" key="23">
    <source>
        <dbReference type="EMBL" id="CAB4975032.1"/>
    </source>
</evidence>
<dbReference type="Gene3D" id="2.40.50.140">
    <property type="entry name" value="Nucleic acid-binding proteins"/>
    <property type="match status" value="1"/>
</dbReference>
<keyword evidence="12" id="KW-0067">ATP-binding</keyword>
<dbReference type="InterPro" id="IPR002547">
    <property type="entry name" value="tRNA-bd_dom"/>
</dbReference>
<evidence type="ECO:0000259" key="20">
    <source>
        <dbReference type="PROSITE" id="PS51447"/>
    </source>
</evidence>
<dbReference type="GO" id="GO:0005524">
    <property type="term" value="F:ATP binding"/>
    <property type="evidence" value="ECO:0007669"/>
    <property type="project" value="UniProtKB-KW"/>
</dbReference>
<accession>A0A6J7M6D9</accession>
<dbReference type="InterPro" id="IPR045060">
    <property type="entry name" value="Phe-tRNA-ligase_IIc_bsu"/>
</dbReference>
<evidence type="ECO:0000256" key="16">
    <source>
        <dbReference type="ARBA" id="ARBA00023146"/>
    </source>
</evidence>
<dbReference type="AlphaFoldDB" id="A0A6J7M6D9"/>
<name>A0A6J7M6D9_9ZZZZ</name>
<dbReference type="Gene3D" id="3.30.930.10">
    <property type="entry name" value="Bira Bifunctional Protein, Domain 2"/>
    <property type="match status" value="1"/>
</dbReference>
<keyword evidence="8" id="KW-0820">tRNA-binding</keyword>
<comment type="cofactor">
    <cofactor evidence="1">
        <name>Mg(2+)</name>
        <dbReference type="ChEBI" id="CHEBI:18420"/>
    </cofactor>
</comment>
<dbReference type="GO" id="GO:0000049">
    <property type="term" value="F:tRNA binding"/>
    <property type="evidence" value="ECO:0007669"/>
    <property type="project" value="UniProtKB-KW"/>
</dbReference>
<evidence type="ECO:0000256" key="2">
    <source>
        <dbReference type="ARBA" id="ARBA00004496"/>
    </source>
</evidence>
<dbReference type="Pfam" id="PF01588">
    <property type="entry name" value="tRNA_bind"/>
    <property type="match status" value="1"/>
</dbReference>
<dbReference type="Gene3D" id="3.30.70.380">
    <property type="entry name" value="Ferrodoxin-fold anticodon-binding domain"/>
    <property type="match status" value="1"/>
</dbReference>
<dbReference type="InterPro" id="IPR036690">
    <property type="entry name" value="Fdx_antiC-bd_sf"/>
</dbReference>
<keyword evidence="9" id="KW-0436">Ligase</keyword>
<dbReference type="GO" id="GO:0004826">
    <property type="term" value="F:phenylalanine-tRNA ligase activity"/>
    <property type="evidence" value="ECO:0007669"/>
    <property type="project" value="UniProtKB-EC"/>
</dbReference>
<dbReference type="SUPFAM" id="SSF50249">
    <property type="entry name" value="Nucleic acid-binding proteins"/>
    <property type="match status" value="1"/>
</dbReference>
<dbReference type="SMART" id="SM00874">
    <property type="entry name" value="B5"/>
    <property type="match status" value="1"/>
</dbReference>
<evidence type="ECO:0000256" key="9">
    <source>
        <dbReference type="ARBA" id="ARBA00022598"/>
    </source>
</evidence>
<dbReference type="SUPFAM" id="SSF54991">
    <property type="entry name" value="Anticodon-binding domain of PheRS"/>
    <property type="match status" value="1"/>
</dbReference>
<evidence type="ECO:0000256" key="13">
    <source>
        <dbReference type="ARBA" id="ARBA00022842"/>
    </source>
</evidence>
<dbReference type="EMBL" id="CAFBPQ010000057">
    <property type="protein sequence ID" value="CAB5031040.1"/>
    <property type="molecule type" value="Genomic_DNA"/>
</dbReference>
<dbReference type="PANTHER" id="PTHR10947:SF0">
    <property type="entry name" value="PHENYLALANINE--TRNA LIGASE BETA SUBUNIT"/>
    <property type="match status" value="1"/>
</dbReference>
<dbReference type="Pfam" id="PF03147">
    <property type="entry name" value="FDX-ACB"/>
    <property type="match status" value="1"/>
</dbReference>
<dbReference type="GO" id="GO:0006432">
    <property type="term" value="P:phenylalanyl-tRNA aminoacylation"/>
    <property type="evidence" value="ECO:0007669"/>
    <property type="project" value="InterPro"/>
</dbReference>
<dbReference type="InterPro" id="IPR041616">
    <property type="entry name" value="PheRS_beta_core"/>
</dbReference>
<evidence type="ECO:0000256" key="14">
    <source>
        <dbReference type="ARBA" id="ARBA00022884"/>
    </source>
</evidence>
<dbReference type="CDD" id="cd02796">
    <property type="entry name" value="tRNA_bind_bactPheRS"/>
    <property type="match status" value="1"/>
</dbReference>
<evidence type="ECO:0000256" key="6">
    <source>
        <dbReference type="ARBA" id="ARBA00017032"/>
    </source>
</evidence>
<evidence type="ECO:0000256" key="5">
    <source>
        <dbReference type="ARBA" id="ARBA00012814"/>
    </source>
</evidence>
<comment type="subcellular location">
    <subcellularLocation>
        <location evidence="2">Cytoplasm</location>
    </subcellularLocation>
</comment>
<dbReference type="Pfam" id="PF03484">
    <property type="entry name" value="B5"/>
    <property type="match status" value="1"/>
</dbReference>
<dbReference type="Pfam" id="PF17759">
    <property type="entry name" value="tRNA_synthFbeta"/>
    <property type="match status" value="1"/>
</dbReference>
<gene>
    <name evidence="22" type="ORF">UFOPK3605_01543</name>
    <name evidence="23" type="ORF">UFOPK3897_00755</name>
    <name evidence="24" type="ORF">UFOPK4121_01374</name>
</gene>
<dbReference type="InterPro" id="IPR009061">
    <property type="entry name" value="DNA-bd_dom_put_sf"/>
</dbReference>
<dbReference type="SUPFAM" id="SSF55681">
    <property type="entry name" value="Class II aaRS and biotin synthetases"/>
    <property type="match status" value="1"/>
</dbReference>
<comment type="subunit">
    <text evidence="4">Tetramer of two alpha and two beta subunits.</text>
</comment>